<feature type="chain" id="PRO_5047252952" evidence="1">
    <location>
        <begin position="24"/>
        <end position="114"/>
    </location>
</feature>
<dbReference type="Proteomes" id="UP001197214">
    <property type="component" value="Unassembled WGS sequence"/>
</dbReference>
<keyword evidence="1" id="KW-0732">Signal</keyword>
<accession>A0ABS6XH83</accession>
<feature type="domain" description="DUF4168" evidence="2">
    <location>
        <begin position="52"/>
        <end position="102"/>
    </location>
</feature>
<feature type="signal peptide" evidence="1">
    <location>
        <begin position="1"/>
        <end position="23"/>
    </location>
</feature>
<evidence type="ECO:0000313" key="4">
    <source>
        <dbReference type="Proteomes" id="UP001197214"/>
    </source>
</evidence>
<proteinExistence type="predicted"/>
<dbReference type="RefSeq" id="WP_219236673.1">
    <property type="nucleotide sequence ID" value="NZ_JAHWZX010000001.1"/>
</dbReference>
<dbReference type="EMBL" id="JAHWZX010000001">
    <property type="protein sequence ID" value="MBW4329582.1"/>
    <property type="molecule type" value="Genomic_DNA"/>
</dbReference>
<evidence type="ECO:0000313" key="3">
    <source>
        <dbReference type="EMBL" id="MBW4329582.1"/>
    </source>
</evidence>
<name>A0ABS6XH83_9SPHN</name>
<organism evidence="3 4">
    <name type="scientific">Stakelama flava</name>
    <dbReference type="NCBI Taxonomy" id="2860338"/>
    <lineage>
        <taxon>Bacteria</taxon>
        <taxon>Pseudomonadati</taxon>
        <taxon>Pseudomonadota</taxon>
        <taxon>Alphaproteobacteria</taxon>
        <taxon>Sphingomonadales</taxon>
        <taxon>Sphingomonadaceae</taxon>
        <taxon>Stakelama</taxon>
    </lineage>
</organism>
<protein>
    <submittedName>
        <fullName evidence="3">DUF4168 domain-containing protein</fullName>
    </submittedName>
</protein>
<sequence>MKTIIASALVATGLIAGAPIAAAQSNTMMAEPQAATDVSDAEVESFAAAAGEMQALPDDSSTDAAAKQQQMLAILKKHNMKPERFNAIGKALQTDKDLQTRVGTAMQAQPGGPE</sequence>
<keyword evidence="4" id="KW-1185">Reference proteome</keyword>
<evidence type="ECO:0000256" key="1">
    <source>
        <dbReference type="SAM" id="SignalP"/>
    </source>
</evidence>
<evidence type="ECO:0000259" key="2">
    <source>
        <dbReference type="Pfam" id="PF13767"/>
    </source>
</evidence>
<gene>
    <name evidence="3" type="ORF">KY084_01665</name>
</gene>
<comment type="caution">
    <text evidence="3">The sequence shown here is derived from an EMBL/GenBank/DDBJ whole genome shotgun (WGS) entry which is preliminary data.</text>
</comment>
<dbReference type="Pfam" id="PF13767">
    <property type="entry name" value="DUF4168"/>
    <property type="match status" value="1"/>
</dbReference>
<dbReference type="InterPro" id="IPR025433">
    <property type="entry name" value="DUF4168"/>
</dbReference>
<reference evidence="3 4" key="1">
    <citation type="submission" date="2021-07" db="EMBL/GenBank/DDBJ databases">
        <title>Stakelama flava sp. nov., a novel endophytic bacterium isolated from branch of Kandelia candel.</title>
        <authorList>
            <person name="Tuo L."/>
        </authorList>
    </citation>
    <scope>NUCLEOTIDE SEQUENCE [LARGE SCALE GENOMIC DNA]</scope>
    <source>
        <strain evidence="3 4">CBK3Z-3</strain>
    </source>
</reference>